<feature type="region of interest" description="Disordered" evidence="1">
    <location>
        <begin position="100"/>
        <end position="150"/>
    </location>
</feature>
<comment type="caution">
    <text evidence="2">The sequence shown here is derived from an EMBL/GenBank/DDBJ whole genome shotgun (WGS) entry which is preliminary data.</text>
</comment>
<evidence type="ECO:0000313" key="3">
    <source>
        <dbReference type="Proteomes" id="UP000652761"/>
    </source>
</evidence>
<feature type="region of interest" description="Disordered" evidence="1">
    <location>
        <begin position="49"/>
        <end position="69"/>
    </location>
</feature>
<proteinExistence type="predicted"/>
<sequence length="183" mass="20865">MEKKEVVGLHTLPSRDPPRQNRTGLCNSVTVLIPWQLFVLFKHSSSPKRGGTVTYIGHTERPKDRQKEKTKITMTIRKYRNNRENRKYYIMGPKWASPLTTSTIKPQRSTVSSSHKDIGRAVRRRRYTKAGSNRSRTRRPSIEEYLGDSSSIGTSPLSMESWASLAKLCLLDGDVEASIFIPM</sequence>
<evidence type="ECO:0000256" key="1">
    <source>
        <dbReference type="SAM" id="MobiDB-lite"/>
    </source>
</evidence>
<reference evidence="2" key="1">
    <citation type="submission" date="2017-07" db="EMBL/GenBank/DDBJ databases">
        <title>Taro Niue Genome Assembly and Annotation.</title>
        <authorList>
            <person name="Atibalentja N."/>
            <person name="Keating K."/>
            <person name="Fields C.J."/>
        </authorList>
    </citation>
    <scope>NUCLEOTIDE SEQUENCE</scope>
    <source>
        <strain evidence="2">Niue_2</strain>
        <tissue evidence="2">Leaf</tissue>
    </source>
</reference>
<feature type="compositionally biased region" description="Basic and acidic residues" evidence="1">
    <location>
        <begin position="58"/>
        <end position="69"/>
    </location>
</feature>
<dbReference type="Proteomes" id="UP000652761">
    <property type="component" value="Unassembled WGS sequence"/>
</dbReference>
<feature type="region of interest" description="Disordered" evidence="1">
    <location>
        <begin position="1"/>
        <end position="21"/>
    </location>
</feature>
<dbReference type="EMBL" id="NMUH01000107">
    <property type="protein sequence ID" value="MQL71692.1"/>
    <property type="molecule type" value="Genomic_DNA"/>
</dbReference>
<accession>A0A843TH30</accession>
<keyword evidence="3" id="KW-1185">Reference proteome</keyword>
<protein>
    <submittedName>
        <fullName evidence="2">Uncharacterized protein</fullName>
    </submittedName>
</protein>
<name>A0A843TH30_COLES</name>
<dbReference type="AlphaFoldDB" id="A0A843TH30"/>
<organism evidence="2 3">
    <name type="scientific">Colocasia esculenta</name>
    <name type="common">Wild taro</name>
    <name type="synonym">Arum esculentum</name>
    <dbReference type="NCBI Taxonomy" id="4460"/>
    <lineage>
        <taxon>Eukaryota</taxon>
        <taxon>Viridiplantae</taxon>
        <taxon>Streptophyta</taxon>
        <taxon>Embryophyta</taxon>
        <taxon>Tracheophyta</taxon>
        <taxon>Spermatophyta</taxon>
        <taxon>Magnoliopsida</taxon>
        <taxon>Liliopsida</taxon>
        <taxon>Araceae</taxon>
        <taxon>Aroideae</taxon>
        <taxon>Colocasieae</taxon>
        <taxon>Colocasia</taxon>
    </lineage>
</organism>
<feature type="compositionally biased region" description="Polar residues" evidence="1">
    <location>
        <begin position="100"/>
        <end position="113"/>
    </location>
</feature>
<gene>
    <name evidence="2" type="ORF">Taro_004036</name>
</gene>
<evidence type="ECO:0000313" key="2">
    <source>
        <dbReference type="EMBL" id="MQL71692.1"/>
    </source>
</evidence>